<dbReference type="Pfam" id="PF00359">
    <property type="entry name" value="PTS_EIIA_2"/>
    <property type="match status" value="1"/>
</dbReference>
<sequence>MKKNHKIRTVIITPAYLHQHNQIERYIQKYFDDDLEVEGIYEDVISDWNLLIPPELVITTQNAECLENEFATSNTEIVSIHEFMTKHDAVLIKRAVEKIKHSKYLRFLKQKVPELIRDEFFLKIRDGIPKEQIIKTIADVFQQYGYVDDDYLIKMNEREKVSSTAFPSGIAVPHTMKFESKKTGLMIIKPITPIRWDSVKVKLIIGISVNKEDSQMFNMIFPRIIELTAEPYNINYLVASASRYEFIQRLIELMAKDNYFQE</sequence>
<dbReference type="PROSITE" id="PS51094">
    <property type="entry name" value="PTS_EIIA_TYPE_2"/>
    <property type="match status" value="1"/>
</dbReference>
<gene>
    <name evidence="2" type="ORF">GCM10011391_02580</name>
</gene>
<reference evidence="2" key="2">
    <citation type="submission" date="2020-09" db="EMBL/GenBank/DDBJ databases">
        <authorList>
            <person name="Sun Q."/>
            <person name="Zhou Y."/>
        </authorList>
    </citation>
    <scope>NUCLEOTIDE SEQUENCE</scope>
    <source>
        <strain evidence="2">CGMCC 1.15371</strain>
    </source>
</reference>
<organism evidence="2 3">
    <name type="scientific">Pullulanibacillus camelliae</name>
    <dbReference type="NCBI Taxonomy" id="1707096"/>
    <lineage>
        <taxon>Bacteria</taxon>
        <taxon>Bacillati</taxon>
        <taxon>Bacillota</taxon>
        <taxon>Bacilli</taxon>
        <taxon>Bacillales</taxon>
        <taxon>Sporolactobacillaceae</taxon>
        <taxon>Pullulanibacillus</taxon>
    </lineage>
</organism>
<keyword evidence="3" id="KW-1185">Reference proteome</keyword>
<accession>A0A8J2VK08</accession>
<name>A0A8J2VK08_9BACL</name>
<dbReference type="Gene3D" id="3.40.930.10">
    <property type="entry name" value="Mannitol-specific EII, Chain A"/>
    <property type="match status" value="1"/>
</dbReference>
<protein>
    <recommendedName>
        <fullName evidence="1">PTS EIIA type-2 domain-containing protein</fullName>
    </recommendedName>
</protein>
<evidence type="ECO:0000313" key="2">
    <source>
        <dbReference type="EMBL" id="GGE27628.1"/>
    </source>
</evidence>
<dbReference type="EMBL" id="BMIR01000001">
    <property type="protein sequence ID" value="GGE27628.1"/>
    <property type="molecule type" value="Genomic_DNA"/>
</dbReference>
<dbReference type="PANTHER" id="PTHR30185:SF12">
    <property type="entry name" value="TRANSCRIPTIONAL REGULATOR MANR"/>
    <property type="match status" value="1"/>
</dbReference>
<evidence type="ECO:0000313" key="3">
    <source>
        <dbReference type="Proteomes" id="UP000628775"/>
    </source>
</evidence>
<dbReference type="RefSeq" id="WP_188688052.1">
    <property type="nucleotide sequence ID" value="NZ_BMIR01000001.1"/>
</dbReference>
<dbReference type="InterPro" id="IPR050661">
    <property type="entry name" value="BglG_antiterminators"/>
</dbReference>
<dbReference type="PANTHER" id="PTHR30185">
    <property type="entry name" value="CRYPTIC BETA-GLUCOSIDE BGL OPERON ANTITERMINATOR"/>
    <property type="match status" value="1"/>
</dbReference>
<dbReference type="AlphaFoldDB" id="A0A8J2VK08"/>
<dbReference type="InterPro" id="IPR002178">
    <property type="entry name" value="PTS_EIIA_type-2_dom"/>
</dbReference>
<feature type="domain" description="PTS EIIA type-2" evidence="1">
    <location>
        <begin position="114"/>
        <end position="254"/>
    </location>
</feature>
<reference evidence="2" key="1">
    <citation type="journal article" date="2014" name="Int. J. Syst. Evol. Microbiol.">
        <title>Complete genome sequence of Corynebacterium casei LMG S-19264T (=DSM 44701T), isolated from a smear-ripened cheese.</title>
        <authorList>
            <consortium name="US DOE Joint Genome Institute (JGI-PGF)"/>
            <person name="Walter F."/>
            <person name="Albersmeier A."/>
            <person name="Kalinowski J."/>
            <person name="Ruckert C."/>
        </authorList>
    </citation>
    <scope>NUCLEOTIDE SEQUENCE</scope>
    <source>
        <strain evidence="2">CGMCC 1.15371</strain>
    </source>
</reference>
<evidence type="ECO:0000259" key="1">
    <source>
        <dbReference type="PROSITE" id="PS51094"/>
    </source>
</evidence>
<dbReference type="InterPro" id="IPR016152">
    <property type="entry name" value="PTrfase/Anion_transptr"/>
</dbReference>
<dbReference type="SUPFAM" id="SSF55804">
    <property type="entry name" value="Phoshotransferase/anion transport protein"/>
    <property type="match status" value="1"/>
</dbReference>
<comment type="caution">
    <text evidence="2">The sequence shown here is derived from an EMBL/GenBank/DDBJ whole genome shotgun (WGS) entry which is preliminary data.</text>
</comment>
<dbReference type="Proteomes" id="UP000628775">
    <property type="component" value="Unassembled WGS sequence"/>
</dbReference>
<proteinExistence type="predicted"/>